<comment type="caution">
    <text evidence="2">The sequence shown here is derived from an EMBL/GenBank/DDBJ whole genome shotgun (WGS) entry which is preliminary data.</text>
</comment>
<feature type="region of interest" description="Disordered" evidence="1">
    <location>
        <begin position="1"/>
        <end position="28"/>
    </location>
</feature>
<dbReference type="EMBL" id="CAUOFW020004202">
    <property type="protein sequence ID" value="CAK9164426.1"/>
    <property type="molecule type" value="Genomic_DNA"/>
</dbReference>
<feature type="non-terminal residue" evidence="2">
    <location>
        <position position="94"/>
    </location>
</feature>
<organism evidence="2 3">
    <name type="scientific">Ilex paraguariensis</name>
    <name type="common">yerba mate</name>
    <dbReference type="NCBI Taxonomy" id="185542"/>
    <lineage>
        <taxon>Eukaryota</taxon>
        <taxon>Viridiplantae</taxon>
        <taxon>Streptophyta</taxon>
        <taxon>Embryophyta</taxon>
        <taxon>Tracheophyta</taxon>
        <taxon>Spermatophyta</taxon>
        <taxon>Magnoliopsida</taxon>
        <taxon>eudicotyledons</taxon>
        <taxon>Gunneridae</taxon>
        <taxon>Pentapetalae</taxon>
        <taxon>asterids</taxon>
        <taxon>campanulids</taxon>
        <taxon>Aquifoliales</taxon>
        <taxon>Aquifoliaceae</taxon>
        <taxon>Ilex</taxon>
    </lineage>
</organism>
<evidence type="ECO:0000313" key="3">
    <source>
        <dbReference type="Proteomes" id="UP001642360"/>
    </source>
</evidence>
<accession>A0ABC8T8K2</accession>
<gene>
    <name evidence="2" type="ORF">ILEXP_LOCUS33538</name>
</gene>
<sequence>MGGEKNFEGGQCESEGKNMGASGEGGSMGIDKAPVSDLLAYQELNFCESNLCNNNKFATINFALGNPKVVIDWTIVCYDRGVIEGLGGDDECYK</sequence>
<reference evidence="2 3" key="1">
    <citation type="submission" date="2024-02" db="EMBL/GenBank/DDBJ databases">
        <authorList>
            <person name="Vignale AGUSTIN F."/>
            <person name="Sosa J E."/>
            <person name="Modenutti C."/>
        </authorList>
    </citation>
    <scope>NUCLEOTIDE SEQUENCE [LARGE SCALE GENOMIC DNA]</scope>
</reference>
<name>A0ABC8T8K2_9AQUA</name>
<evidence type="ECO:0000313" key="2">
    <source>
        <dbReference type="EMBL" id="CAK9164426.1"/>
    </source>
</evidence>
<dbReference type="AlphaFoldDB" id="A0ABC8T8K2"/>
<proteinExistence type="predicted"/>
<protein>
    <submittedName>
        <fullName evidence="2">Uncharacterized protein</fullName>
    </submittedName>
</protein>
<evidence type="ECO:0000256" key="1">
    <source>
        <dbReference type="SAM" id="MobiDB-lite"/>
    </source>
</evidence>
<keyword evidence="3" id="KW-1185">Reference proteome</keyword>
<dbReference type="Proteomes" id="UP001642360">
    <property type="component" value="Unassembled WGS sequence"/>
</dbReference>